<dbReference type="AlphaFoldDB" id="A0A7V3E7G9"/>
<dbReference type="GO" id="GO:0043856">
    <property type="term" value="F:anti-sigma factor antagonist activity"/>
    <property type="evidence" value="ECO:0007669"/>
    <property type="project" value="InterPro"/>
</dbReference>
<dbReference type="InterPro" id="IPR003658">
    <property type="entry name" value="Anti-sigma_ant"/>
</dbReference>
<feature type="domain" description="STAS" evidence="3">
    <location>
        <begin position="4"/>
        <end position="113"/>
    </location>
</feature>
<organism evidence="4">
    <name type="scientific">Ignavibacterium album</name>
    <dbReference type="NCBI Taxonomy" id="591197"/>
    <lineage>
        <taxon>Bacteria</taxon>
        <taxon>Pseudomonadati</taxon>
        <taxon>Ignavibacteriota</taxon>
        <taxon>Ignavibacteria</taxon>
        <taxon>Ignavibacteriales</taxon>
        <taxon>Ignavibacteriaceae</taxon>
        <taxon>Ignavibacterium</taxon>
    </lineage>
</organism>
<evidence type="ECO:0000256" key="1">
    <source>
        <dbReference type="ARBA" id="ARBA00009013"/>
    </source>
</evidence>
<dbReference type="Gene3D" id="3.30.750.24">
    <property type="entry name" value="STAS domain"/>
    <property type="match status" value="1"/>
</dbReference>
<dbReference type="PANTHER" id="PTHR33495">
    <property type="entry name" value="ANTI-SIGMA FACTOR ANTAGONIST TM_1081-RELATED-RELATED"/>
    <property type="match status" value="1"/>
</dbReference>
<comment type="similarity">
    <text evidence="1 2">Belongs to the anti-sigma-factor antagonist family.</text>
</comment>
<evidence type="ECO:0000313" key="4">
    <source>
        <dbReference type="EMBL" id="HFI91985.1"/>
    </source>
</evidence>
<dbReference type="Pfam" id="PF01740">
    <property type="entry name" value="STAS"/>
    <property type="match status" value="1"/>
</dbReference>
<gene>
    <name evidence="4" type="ORF">ENS31_10745</name>
</gene>
<sequence length="115" mass="13223">MAEFNTILKEQGDVSIIRLKGYLDAHTAPVLENKFNELISNNRYKIVVDFQDLAYISSAGLGVFMAYIEKVRENQGDIKLTSMTDKVYNIFDLLGFPLLYEIFKTEEEAIKKFSE</sequence>
<dbReference type="InterPro" id="IPR036513">
    <property type="entry name" value="STAS_dom_sf"/>
</dbReference>
<dbReference type="InterPro" id="IPR002645">
    <property type="entry name" value="STAS_dom"/>
</dbReference>
<evidence type="ECO:0000256" key="2">
    <source>
        <dbReference type="RuleBase" id="RU003749"/>
    </source>
</evidence>
<dbReference type="CDD" id="cd07043">
    <property type="entry name" value="STAS_anti-anti-sigma_factors"/>
    <property type="match status" value="1"/>
</dbReference>
<dbReference type="RefSeq" id="WP_304146152.1">
    <property type="nucleotide sequence ID" value="NZ_JAOAIE010000072.1"/>
</dbReference>
<proteinExistence type="inferred from homology"/>
<comment type="caution">
    <text evidence="4">The sequence shown here is derived from an EMBL/GenBank/DDBJ whole genome shotgun (WGS) entry which is preliminary data.</text>
</comment>
<evidence type="ECO:0000259" key="3">
    <source>
        <dbReference type="PROSITE" id="PS50801"/>
    </source>
</evidence>
<accession>A0A7V3E7G9</accession>
<name>A0A7V3E7G9_9BACT</name>
<dbReference type="SUPFAM" id="SSF52091">
    <property type="entry name" value="SpoIIaa-like"/>
    <property type="match status" value="1"/>
</dbReference>
<reference evidence="4" key="1">
    <citation type="journal article" date="2020" name="mSystems">
        <title>Genome- and Community-Level Interaction Insights into Carbon Utilization and Element Cycling Functions of Hydrothermarchaeota in Hydrothermal Sediment.</title>
        <authorList>
            <person name="Zhou Z."/>
            <person name="Liu Y."/>
            <person name="Xu W."/>
            <person name="Pan J."/>
            <person name="Luo Z.H."/>
            <person name="Li M."/>
        </authorList>
    </citation>
    <scope>NUCLEOTIDE SEQUENCE [LARGE SCALE GENOMIC DNA]</scope>
    <source>
        <strain evidence="4">SpSt-479</strain>
    </source>
</reference>
<dbReference type="PANTHER" id="PTHR33495:SF2">
    <property type="entry name" value="ANTI-SIGMA FACTOR ANTAGONIST TM_1081-RELATED"/>
    <property type="match status" value="1"/>
</dbReference>
<protein>
    <recommendedName>
        <fullName evidence="2">Anti-sigma factor antagonist</fullName>
    </recommendedName>
</protein>
<dbReference type="EMBL" id="DSUJ01000008">
    <property type="protein sequence ID" value="HFI91985.1"/>
    <property type="molecule type" value="Genomic_DNA"/>
</dbReference>
<dbReference type="PROSITE" id="PS50801">
    <property type="entry name" value="STAS"/>
    <property type="match status" value="1"/>
</dbReference>
<dbReference type="NCBIfam" id="TIGR00377">
    <property type="entry name" value="ant_ant_sig"/>
    <property type="match status" value="1"/>
</dbReference>